<dbReference type="PANTHER" id="PTHR44688">
    <property type="entry name" value="DNA-BINDING TRANSCRIPTIONAL ACTIVATOR DEVR_DOSR"/>
    <property type="match status" value="1"/>
</dbReference>
<dbReference type="Gene3D" id="1.10.10.10">
    <property type="entry name" value="Winged helix-like DNA-binding domain superfamily/Winged helix DNA-binding domain"/>
    <property type="match status" value="1"/>
</dbReference>
<evidence type="ECO:0000313" key="6">
    <source>
        <dbReference type="Proteomes" id="UP001170954"/>
    </source>
</evidence>
<keyword evidence="2" id="KW-0238">DNA-binding</keyword>
<keyword evidence="3" id="KW-0804">Transcription</keyword>
<dbReference type="EMBL" id="JACAGK010000104">
    <property type="protein sequence ID" value="MDM1050508.1"/>
    <property type="molecule type" value="Genomic_DNA"/>
</dbReference>
<dbReference type="Proteomes" id="UP001170954">
    <property type="component" value="Unassembled WGS sequence"/>
</dbReference>
<dbReference type="PRINTS" id="PR00038">
    <property type="entry name" value="HTHLUXR"/>
</dbReference>
<dbReference type="SUPFAM" id="SSF46894">
    <property type="entry name" value="C-terminal effector domain of the bipartite response regulators"/>
    <property type="match status" value="1"/>
</dbReference>
<dbReference type="InterPro" id="IPR036388">
    <property type="entry name" value="WH-like_DNA-bd_sf"/>
</dbReference>
<dbReference type="CDD" id="cd06170">
    <property type="entry name" value="LuxR_C_like"/>
    <property type="match status" value="1"/>
</dbReference>
<dbReference type="PROSITE" id="PS50043">
    <property type="entry name" value="HTH_LUXR_2"/>
    <property type="match status" value="1"/>
</dbReference>
<gene>
    <name evidence="5" type="ORF">HX018_19915</name>
</gene>
<keyword evidence="1" id="KW-0805">Transcription regulation</keyword>
<evidence type="ECO:0000256" key="1">
    <source>
        <dbReference type="ARBA" id="ARBA00023015"/>
    </source>
</evidence>
<organism evidence="5 6">
    <name type="scientific">Sphingobacterium hotanense</name>
    <dbReference type="NCBI Taxonomy" id="649196"/>
    <lineage>
        <taxon>Bacteria</taxon>
        <taxon>Pseudomonadati</taxon>
        <taxon>Bacteroidota</taxon>
        <taxon>Sphingobacteriia</taxon>
        <taxon>Sphingobacteriales</taxon>
        <taxon>Sphingobacteriaceae</taxon>
        <taxon>Sphingobacterium</taxon>
    </lineage>
</organism>
<reference evidence="5" key="2">
    <citation type="journal article" date="2022" name="Sci. Total Environ.">
        <title>Prevalence, transmission, and molecular epidemiology of tet(X)-positive bacteria among humans, animals, and environmental niches in China: An epidemiological, and genomic-based study.</title>
        <authorList>
            <person name="Dong N."/>
            <person name="Zeng Y."/>
            <person name="Cai C."/>
            <person name="Sun C."/>
            <person name="Lu J."/>
            <person name="Liu C."/>
            <person name="Zhou H."/>
            <person name="Sun Q."/>
            <person name="Shu L."/>
            <person name="Wang H."/>
            <person name="Wang Y."/>
            <person name="Wang S."/>
            <person name="Wu C."/>
            <person name="Chan E.W."/>
            <person name="Chen G."/>
            <person name="Shen Z."/>
            <person name="Chen S."/>
            <person name="Zhang R."/>
        </authorList>
    </citation>
    <scope>NUCLEOTIDE SEQUENCE</scope>
    <source>
        <strain evidence="5">R1692</strain>
    </source>
</reference>
<dbReference type="PROSITE" id="PS00622">
    <property type="entry name" value="HTH_LUXR_1"/>
    <property type="match status" value="1"/>
</dbReference>
<evidence type="ECO:0000256" key="3">
    <source>
        <dbReference type="ARBA" id="ARBA00023163"/>
    </source>
</evidence>
<feature type="domain" description="HTH luxR-type" evidence="4">
    <location>
        <begin position="169"/>
        <end position="234"/>
    </location>
</feature>
<name>A0ABT7NTE3_9SPHI</name>
<dbReference type="Pfam" id="PF00196">
    <property type="entry name" value="GerE"/>
    <property type="match status" value="1"/>
</dbReference>
<comment type="caution">
    <text evidence="5">The sequence shown here is derived from an EMBL/GenBank/DDBJ whole genome shotgun (WGS) entry which is preliminary data.</text>
</comment>
<dbReference type="InterPro" id="IPR000792">
    <property type="entry name" value="Tscrpt_reg_LuxR_C"/>
</dbReference>
<protein>
    <submittedName>
        <fullName evidence="5">Helix-turn-helix transcriptional regulator</fullName>
    </submittedName>
</protein>
<accession>A0ABT7NTE3</accession>
<evidence type="ECO:0000259" key="4">
    <source>
        <dbReference type="PROSITE" id="PS50043"/>
    </source>
</evidence>
<reference evidence="5" key="1">
    <citation type="submission" date="2020-06" db="EMBL/GenBank/DDBJ databases">
        <authorList>
            <person name="Dong N."/>
        </authorList>
    </citation>
    <scope>NUCLEOTIDE SEQUENCE</scope>
    <source>
        <strain evidence="5">R1692</strain>
    </source>
</reference>
<dbReference type="PANTHER" id="PTHR44688:SF16">
    <property type="entry name" value="DNA-BINDING TRANSCRIPTIONAL ACTIVATOR DEVR_DOSR"/>
    <property type="match status" value="1"/>
</dbReference>
<dbReference type="RefSeq" id="WP_149526667.1">
    <property type="nucleotide sequence ID" value="NZ_CP030848.1"/>
</dbReference>
<evidence type="ECO:0000313" key="5">
    <source>
        <dbReference type="EMBL" id="MDM1050508.1"/>
    </source>
</evidence>
<keyword evidence="6" id="KW-1185">Reference proteome</keyword>
<evidence type="ECO:0000256" key="2">
    <source>
        <dbReference type="ARBA" id="ARBA00023125"/>
    </source>
</evidence>
<proteinExistence type="predicted"/>
<dbReference type="InterPro" id="IPR016032">
    <property type="entry name" value="Sig_transdc_resp-reg_C-effctor"/>
</dbReference>
<dbReference type="SMART" id="SM00421">
    <property type="entry name" value="HTH_LUXR"/>
    <property type="match status" value="1"/>
</dbReference>
<sequence>MLSYPIAGQFASLGKGMSNAKFNIEEIGEQIPAAIMMHDIIDDTPVRVSYMSEFGCNLLGTSVEEINHLGLAYYEKYFVKEEVEQCVLGLQQYISEKDPHQQYSFFQQVKLHNELEYKWFYTICKLVQNPENDKFVDQLMIIATPIEGCGNMVNKVNKVLDDHDFVKQNYRRYAALTKREKEIIRFIANGASSKEIADSLFVSVHTINTHRKNIIQKLDCKTFAAFLKFAIAFDLI</sequence>